<dbReference type="Proteomes" id="UP001326715">
    <property type="component" value="Chromosome"/>
</dbReference>
<dbReference type="AlphaFoldDB" id="A0A1K1M4N2"/>
<reference evidence="2 4" key="2">
    <citation type="submission" date="2023-11" db="EMBL/GenBank/DDBJ databases">
        <title>MicrobeMod: A computational toolkit for identifying prokaryotic methylation and restriction-modification with nanopore sequencing.</title>
        <authorList>
            <person name="Crits-Christoph A."/>
            <person name="Kang S.C."/>
            <person name="Lee H."/>
            <person name="Ostrov N."/>
        </authorList>
    </citation>
    <scope>NUCLEOTIDE SEQUENCE [LARGE SCALE GENOMIC DNA]</scope>
    <source>
        <strain evidence="2 4">ATCC 23090</strain>
    </source>
</reference>
<gene>
    <name evidence="1" type="ORF">SAMN05661012_00447</name>
    <name evidence="2" type="ORF">SR876_32965</name>
</gene>
<dbReference type="RefSeq" id="WP_262487749.1">
    <property type="nucleotide sequence ID" value="NZ_CBHWAX010000033.1"/>
</dbReference>
<accession>A0A1K1M4N2</accession>
<dbReference type="Proteomes" id="UP000183788">
    <property type="component" value="Unassembled WGS sequence"/>
</dbReference>
<name>A0A1K1M4N2_9BACT</name>
<evidence type="ECO:0000313" key="3">
    <source>
        <dbReference type="Proteomes" id="UP000183788"/>
    </source>
</evidence>
<proteinExistence type="predicted"/>
<keyword evidence="4" id="KW-1185">Reference proteome</keyword>
<evidence type="ECO:0000313" key="1">
    <source>
        <dbReference type="EMBL" id="SFW18130.1"/>
    </source>
</evidence>
<organism evidence="1 3">
    <name type="scientific">Chitinophaga sancti</name>
    <dbReference type="NCBI Taxonomy" id="1004"/>
    <lineage>
        <taxon>Bacteria</taxon>
        <taxon>Pseudomonadati</taxon>
        <taxon>Bacteroidota</taxon>
        <taxon>Chitinophagia</taxon>
        <taxon>Chitinophagales</taxon>
        <taxon>Chitinophagaceae</taxon>
        <taxon>Chitinophaga</taxon>
    </lineage>
</organism>
<reference evidence="1 3" key="1">
    <citation type="submission" date="2016-11" db="EMBL/GenBank/DDBJ databases">
        <authorList>
            <person name="Jaros S."/>
            <person name="Januszkiewicz K."/>
            <person name="Wedrychowicz H."/>
        </authorList>
    </citation>
    <scope>NUCLEOTIDE SEQUENCE [LARGE SCALE GENOMIC DNA]</scope>
    <source>
        <strain evidence="1 3">DSM 784</strain>
    </source>
</reference>
<sequence length="41" mass="4658">MKKQETKKLNLQKIRIANLNAASEKKVAPTTTIFLSIRNLC</sequence>
<evidence type="ECO:0000313" key="2">
    <source>
        <dbReference type="EMBL" id="WQG89747.1"/>
    </source>
</evidence>
<protein>
    <submittedName>
        <fullName evidence="1">Uncharacterized protein</fullName>
    </submittedName>
</protein>
<evidence type="ECO:0000313" key="4">
    <source>
        <dbReference type="Proteomes" id="UP001326715"/>
    </source>
</evidence>
<dbReference type="EMBL" id="FPIZ01000001">
    <property type="protein sequence ID" value="SFW18130.1"/>
    <property type="molecule type" value="Genomic_DNA"/>
</dbReference>
<dbReference type="EMBL" id="CP140154">
    <property type="protein sequence ID" value="WQG89747.1"/>
    <property type="molecule type" value="Genomic_DNA"/>
</dbReference>